<dbReference type="SUPFAM" id="SSF56349">
    <property type="entry name" value="DNA breaking-rejoining enzymes"/>
    <property type="match status" value="1"/>
</dbReference>
<proteinExistence type="predicted"/>
<dbReference type="Gene3D" id="1.10.443.10">
    <property type="entry name" value="Intergrase catalytic core"/>
    <property type="match status" value="1"/>
</dbReference>
<dbReference type="AlphaFoldDB" id="A0A7L5AJX6"/>
<accession>A0A7L5AJX6</accession>
<dbReference type="InterPro" id="IPR013762">
    <property type="entry name" value="Integrase-like_cat_sf"/>
</dbReference>
<reference evidence="2 3" key="1">
    <citation type="submission" date="2016-09" db="EMBL/GenBank/DDBJ databases">
        <title>Complete genome sequence of microbes from the polar regions.</title>
        <authorList>
            <person name="Liao L."/>
            <person name="Chen B."/>
        </authorList>
    </citation>
    <scope>NUCLEOTIDE SEQUENCE [LARGE SCALE GENOMIC DNA]</scope>
    <source>
        <strain evidence="2 3">ZS314</strain>
    </source>
</reference>
<gene>
    <name evidence="2" type="ORF">BHD05_12605</name>
</gene>
<keyword evidence="3" id="KW-1185">Reference proteome</keyword>
<dbReference type="Proteomes" id="UP000464507">
    <property type="component" value="Chromosome"/>
</dbReference>
<dbReference type="GO" id="GO:0006310">
    <property type="term" value="P:DNA recombination"/>
    <property type="evidence" value="ECO:0007669"/>
    <property type="project" value="UniProtKB-KW"/>
</dbReference>
<dbReference type="GO" id="GO:0015074">
    <property type="term" value="P:DNA integration"/>
    <property type="evidence" value="ECO:0007669"/>
    <property type="project" value="InterPro"/>
</dbReference>
<evidence type="ECO:0000313" key="3">
    <source>
        <dbReference type="Proteomes" id="UP000464507"/>
    </source>
</evidence>
<keyword evidence="1" id="KW-0233">DNA recombination</keyword>
<protein>
    <recommendedName>
        <fullName evidence="4">Integrase</fullName>
    </recommendedName>
</protein>
<dbReference type="InterPro" id="IPR011010">
    <property type="entry name" value="DNA_brk_join_enz"/>
</dbReference>
<evidence type="ECO:0000313" key="2">
    <source>
        <dbReference type="EMBL" id="QHO70366.1"/>
    </source>
</evidence>
<name>A0A7L5AJX6_9MICO</name>
<evidence type="ECO:0000256" key="1">
    <source>
        <dbReference type="ARBA" id="ARBA00023172"/>
    </source>
</evidence>
<evidence type="ECO:0008006" key="4">
    <source>
        <dbReference type="Google" id="ProtNLM"/>
    </source>
</evidence>
<organism evidence="2 3">
    <name type="scientific">Marisediminicola antarctica</name>
    <dbReference type="NCBI Taxonomy" id="674079"/>
    <lineage>
        <taxon>Bacteria</taxon>
        <taxon>Bacillati</taxon>
        <taxon>Actinomycetota</taxon>
        <taxon>Actinomycetes</taxon>
        <taxon>Micrococcales</taxon>
        <taxon>Microbacteriaceae</taxon>
        <taxon>Marisediminicola</taxon>
    </lineage>
</organism>
<sequence>MENNRLINTVPADPDTIVDALRALDPELPDVLWRIISGYRPNRQNSDWAHVRPFVIECVLRMTPRTFATARRLMTMTGLYVSWAWTVTGCELTGEKVFVDVLVHRYLATKLRKHSEAYRFDTARQLSTISEILTGAPTGRLRTPYQSPRVRPYTPAEEATLSSWANTLTTPLKQQNAWALLGLAGGAGLTAQELMAVQVEDVEFGAGCVFVNVYGDRARRVPVRAKWARTLTKSIGVRTSGNMFSGYRFDEYPPNTLQRFLCDNPCTPRPSAARLHSGWIVTQLDAGLPLQILLDVTGFTSVQSFQHYLKYTSTHQLDDYIGRVIGEEVV</sequence>
<dbReference type="RefSeq" id="WP_161886749.1">
    <property type="nucleotide sequence ID" value="NZ_CP017146.1"/>
</dbReference>
<dbReference type="GO" id="GO:0003677">
    <property type="term" value="F:DNA binding"/>
    <property type="evidence" value="ECO:0007669"/>
    <property type="project" value="InterPro"/>
</dbReference>
<dbReference type="KEGG" id="mant:BHD05_12605"/>
<dbReference type="EMBL" id="CP017146">
    <property type="protein sequence ID" value="QHO70366.1"/>
    <property type="molecule type" value="Genomic_DNA"/>
</dbReference>
<dbReference type="OrthoDB" id="5119524at2"/>